<keyword evidence="1" id="KW-0472">Membrane</keyword>
<feature type="transmembrane region" description="Helical" evidence="1">
    <location>
        <begin position="964"/>
        <end position="988"/>
    </location>
</feature>
<keyword evidence="3" id="KW-1185">Reference proteome</keyword>
<evidence type="ECO:0000313" key="2">
    <source>
        <dbReference type="EMBL" id="CAE7583632.1"/>
    </source>
</evidence>
<protein>
    <submittedName>
        <fullName evidence="2">Uncharacterized protein</fullName>
    </submittedName>
</protein>
<dbReference type="PANTHER" id="PTHR35580:SF1">
    <property type="entry name" value="PHYTASE-LIKE DOMAIN-CONTAINING PROTEIN"/>
    <property type="match status" value="1"/>
</dbReference>
<organism evidence="2 3">
    <name type="scientific">Symbiodinium natans</name>
    <dbReference type="NCBI Taxonomy" id="878477"/>
    <lineage>
        <taxon>Eukaryota</taxon>
        <taxon>Sar</taxon>
        <taxon>Alveolata</taxon>
        <taxon>Dinophyceae</taxon>
        <taxon>Suessiales</taxon>
        <taxon>Symbiodiniaceae</taxon>
        <taxon>Symbiodinium</taxon>
    </lineage>
</organism>
<dbReference type="InterPro" id="IPR052918">
    <property type="entry name" value="Motility_Chemotaxis_Reg"/>
</dbReference>
<dbReference type="PANTHER" id="PTHR35580">
    <property type="entry name" value="CELL SURFACE GLYCOPROTEIN (S-LAYER PROTEIN)-LIKE PROTEIN"/>
    <property type="match status" value="1"/>
</dbReference>
<name>A0A812UX33_9DINO</name>
<dbReference type="InterPro" id="IPR032675">
    <property type="entry name" value="LRR_dom_sf"/>
</dbReference>
<sequence>MADQSSKHQASLQVDKDNNLVLAGYTYSSLDGHSNAGWEDVFLMSFTNIGTWRWTTQRGGSGSDVAFALQVDQNNNLVVAGATGSSLDGHSNAGEDDVFLMSFTNTGTWRWTTQRGGSSFDKAYALQVDRDNNLVVAGRTASSLDGHSNAGDYDVFLMSFTNTGTWRWTTQRGGPYPDCVNALQVDKDNNLVVAGYTYSSLDRHSNAGLASPDVFLMSFTNTGTWRWTTQRSGGSGADKAYALQVDQDNNLVVAGYTGNSLDGHSNAGEDDVFLMSFTNTGTWRWTTQRGGSGDDSAYALQVDQNNNLVVAGATGSSLDGHSNAGFSDVFLMSFTNTGTWRWTTQRGGSSYDSANALQVDKDNNLVVAGHTYSSLDGHSNAGYSDVFLMSFTNTGTWRWTTQRGGSGEDRADALQVDKDNNLVVAGHTSSSLDGHSHAGSWDIFLMSFTDTGTWRWTTQRGGSGDDRADALQVDKDNNLVVAGHTSSSLDGHSNAGSSDVFLMSFTNTGTWRWTAQRGGSGEDRADALQVDKDNNLVVAGHTSSSLDGHFNAGSSDVFLMSFTDTGTWRWTTQLRGLWMEEAGALQVDQDNNLVVAGRTYSILDYSNAGFTNGSDVFLMSFTNTGTWRWTAQRGGSGFDYARALQVDKDNNLVVAGHTSSSLDGHSNAGSSDVFLMSFTDTGTWRWTTQRGGLWMEEACALQVDKDNNLVVAGHTRSSSLDGHSNAGDYDIFLMSFEVNISIVLPPDLIGTVQGEVLNVSLRVALDLIDQDESSRVESTSVGNVAAAEIVPIANPTQTQMELNFRLSANATSNTTVLVPSSILPAGSRLFIVVTEVAPEFSQLLPTSGLVNNPQAHVTSPLLVLSLARTAEASANRLELLDVTTGADDPIFFIMAARDPKAGERCVWYDAAAGMWSDAGLQLVFNYQLDQKVWCATTHTSVFALMALSETVETVETVSQGGNDVLLVILVLVAAASIAISGIVVLAMIRRRTAPQSEEAPWQYSLKKDEDLIQLLTDSDVRLVPGKYFLHVRDEEGLLRRRDDPDCKADFIDDPGNLRRIFVVSHPWESTDHADPWGDQLRLLCDFVETEGAQDDAFFYDFTSLKRSPNELCLSHIHILFAHQKTEVLLIKKLAPDCTPISASGGQELGAAPCIYDSKHERWRHVDPSRLAKNTCAYDERGWCAAEAQWAYLSGKRPRVLDTDKHINHMSFLHPSSFESLLFTRAPDAKRVAQMSRALNQLLCPKKEEEILTTCKPDELCVFAYLLQFSSSTNMVTLRQCEVDSRSLHMIMDAIGSETADSLVRSLKMEDCNLSKELAAEVAEAVQSNSCLTSVEIHDEKMGFELVEAFKRLDSISDVSAWNLTQSENGNCVQLRKRQDDIPHYDLKEKEDLHNFIKDADIKLVRGDFFQKASREDWPLPRRQEAEESFFIRPEDATRIIVISHTWESKQHADPHGYQTKVLADFVNERSYEKAGFFFDMMSTYQWPRKGRRQQIAFERCMANMAVLYAHSTTTVVRIEELTPPKSMRGANFQVKVYDVQEQKVRLIPLRKLEPNSVPYSDRGWCCAEKQWSAMHDKATLVIPHQEGVRHGVGPMPPQDFQRECTGRLRFTHRADTASVMRLQETMFLEVAAQCRQLFKADLPSGEMRWLIASLPYYDKLEELELINCEIDEKVMAPLMERLGSSKSPVRTLKLEDCEVSKATLVQLNKALLSNQSLKSVCVNGKGLPDNTELKQEVSRAGAERLIQCTGQEESIASESSEDDARFFDPKMVRMRRLAFSTLPRSGGVSRRVNMRCGGKEQASRRSTTC</sequence>
<dbReference type="Gene3D" id="3.80.10.10">
    <property type="entry name" value="Ribonuclease Inhibitor"/>
    <property type="match status" value="2"/>
</dbReference>
<dbReference type="SUPFAM" id="SSF50965">
    <property type="entry name" value="Galactose oxidase, central domain"/>
    <property type="match status" value="2"/>
</dbReference>
<dbReference type="EMBL" id="CAJNDS010002748">
    <property type="protein sequence ID" value="CAE7583632.1"/>
    <property type="molecule type" value="Genomic_DNA"/>
</dbReference>
<proteinExistence type="predicted"/>
<dbReference type="Proteomes" id="UP000604046">
    <property type="component" value="Unassembled WGS sequence"/>
</dbReference>
<dbReference type="SUPFAM" id="SSF52047">
    <property type="entry name" value="RNI-like"/>
    <property type="match status" value="1"/>
</dbReference>
<dbReference type="InterPro" id="IPR011043">
    <property type="entry name" value="Gal_Oxase/kelch_b-propeller"/>
</dbReference>
<reference evidence="2" key="1">
    <citation type="submission" date="2021-02" db="EMBL/GenBank/DDBJ databases">
        <authorList>
            <person name="Dougan E. K."/>
            <person name="Rhodes N."/>
            <person name="Thang M."/>
            <person name="Chan C."/>
        </authorList>
    </citation>
    <scope>NUCLEOTIDE SEQUENCE</scope>
</reference>
<comment type="caution">
    <text evidence="2">The sequence shown here is derived from an EMBL/GenBank/DDBJ whole genome shotgun (WGS) entry which is preliminary data.</text>
</comment>
<evidence type="ECO:0000313" key="3">
    <source>
        <dbReference type="Proteomes" id="UP000604046"/>
    </source>
</evidence>
<accession>A0A812UX33</accession>
<gene>
    <name evidence="2" type="ORF">SNAT2548_LOCUS33293</name>
</gene>
<evidence type="ECO:0000256" key="1">
    <source>
        <dbReference type="SAM" id="Phobius"/>
    </source>
</evidence>
<keyword evidence="1" id="KW-1133">Transmembrane helix</keyword>
<keyword evidence="1" id="KW-0812">Transmembrane</keyword>